<dbReference type="PANTHER" id="PTHR18964">
    <property type="entry name" value="ROK (REPRESSOR, ORF, KINASE) FAMILY"/>
    <property type="match status" value="1"/>
</dbReference>
<dbReference type="Gene3D" id="1.10.10.10">
    <property type="entry name" value="Winged helix-like DNA-binding domain superfamily/Winged helix DNA-binding domain"/>
    <property type="match status" value="1"/>
</dbReference>
<keyword evidence="3" id="KW-1185">Reference proteome</keyword>
<dbReference type="Pfam" id="PF00480">
    <property type="entry name" value="ROK"/>
    <property type="match status" value="1"/>
</dbReference>
<dbReference type="Pfam" id="PF13412">
    <property type="entry name" value="HTH_24"/>
    <property type="match status" value="1"/>
</dbReference>
<dbReference type="InterPro" id="IPR049874">
    <property type="entry name" value="ROK_cs"/>
</dbReference>
<dbReference type="Gene3D" id="3.30.420.40">
    <property type="match status" value="2"/>
</dbReference>
<dbReference type="InterPro" id="IPR000600">
    <property type="entry name" value="ROK"/>
</dbReference>
<dbReference type="InterPro" id="IPR036388">
    <property type="entry name" value="WH-like_DNA-bd_sf"/>
</dbReference>
<keyword evidence="2" id="KW-0808">Transferase</keyword>
<comment type="similarity">
    <text evidence="1">Belongs to the ROK (NagC/XylR) family.</text>
</comment>
<protein>
    <submittedName>
        <fullName evidence="2">Putative NBD/HSP70 family sugar kinase</fullName>
    </submittedName>
</protein>
<dbReference type="EMBL" id="VLLG01000002">
    <property type="protein sequence ID" value="TWI92382.1"/>
    <property type="molecule type" value="Genomic_DNA"/>
</dbReference>
<reference evidence="2 3" key="1">
    <citation type="journal article" date="2013" name="Stand. Genomic Sci.">
        <title>Genomic Encyclopedia of Type Strains, Phase I: The one thousand microbial genomes (KMG-I) project.</title>
        <authorList>
            <person name="Kyrpides N.C."/>
            <person name="Woyke T."/>
            <person name="Eisen J.A."/>
            <person name="Garrity G."/>
            <person name="Lilburn T.G."/>
            <person name="Beck B.J."/>
            <person name="Whitman W.B."/>
            <person name="Hugenholtz P."/>
            <person name="Klenk H.P."/>
        </authorList>
    </citation>
    <scope>NUCLEOTIDE SEQUENCE [LARGE SCALE GENOMIC DNA]</scope>
    <source>
        <strain evidence="2 3">DSM 13484</strain>
    </source>
</reference>
<keyword evidence="2" id="KW-0418">Kinase</keyword>
<gene>
    <name evidence="2" type="ORF">LX66_1770</name>
</gene>
<dbReference type="RefSeq" id="WP_244620339.1">
    <property type="nucleotide sequence ID" value="NZ_BAAAFY010000001.1"/>
</dbReference>
<dbReference type="InterPro" id="IPR043129">
    <property type="entry name" value="ATPase_NBD"/>
</dbReference>
<organism evidence="2 3">
    <name type="scientific">Chitinophaga japonensis</name>
    <name type="common">Flexibacter japonensis</name>
    <dbReference type="NCBI Taxonomy" id="104662"/>
    <lineage>
        <taxon>Bacteria</taxon>
        <taxon>Pseudomonadati</taxon>
        <taxon>Bacteroidota</taxon>
        <taxon>Chitinophagia</taxon>
        <taxon>Chitinophagales</taxon>
        <taxon>Chitinophagaceae</taxon>
        <taxon>Chitinophaga</taxon>
    </lineage>
</organism>
<proteinExistence type="inferred from homology"/>
<evidence type="ECO:0000313" key="3">
    <source>
        <dbReference type="Proteomes" id="UP000316778"/>
    </source>
</evidence>
<dbReference type="PANTHER" id="PTHR18964:SF149">
    <property type="entry name" value="BIFUNCTIONAL UDP-N-ACETYLGLUCOSAMINE 2-EPIMERASE_N-ACETYLMANNOSAMINE KINASE"/>
    <property type="match status" value="1"/>
</dbReference>
<dbReference type="SUPFAM" id="SSF46785">
    <property type="entry name" value="Winged helix' DNA-binding domain"/>
    <property type="match status" value="1"/>
</dbReference>
<sequence length="418" mass="46011">MKKSNPSQSMVNQSIFDIFSDETISGVAYKNKALKRAIINHLDQTGNTTITDLAAALNISVPKTTSLINELIGDGLVKDQGKVDSKGGRRASLYGLVAESAFFMGVDVKHYYVNIGLLDFKKNLVTSEMHVPYQLANTQESFDQLIKIIQDFISNLPAATRNILAICMNLSGRVNSENGYSYSFFHFHEEPLSTTIEQITGIRTYLENDSRAMAYGEFHRGIVRDEKNVLFVNLDYGIGLGIMINGQIYRGKSGFAGEFGHIPLFTNEIICHCGKKGCLETEASGQALIRLFREKIAQGSSSSLLQHDKLPDPLHLSSIIAATRNEDVLCIELIAGIGEKIGRGISVLINIFNPELVILGGILSETDEYIRLPIRSALNKYSLSLVNNDTQLVMSRLQEKAGVIGGCLIARDKLLSFP</sequence>
<dbReference type="GO" id="GO:0016301">
    <property type="term" value="F:kinase activity"/>
    <property type="evidence" value="ECO:0007669"/>
    <property type="project" value="UniProtKB-KW"/>
</dbReference>
<dbReference type="SUPFAM" id="SSF53067">
    <property type="entry name" value="Actin-like ATPase domain"/>
    <property type="match status" value="1"/>
</dbReference>
<dbReference type="PROSITE" id="PS01125">
    <property type="entry name" value="ROK"/>
    <property type="match status" value="1"/>
</dbReference>
<evidence type="ECO:0000313" key="2">
    <source>
        <dbReference type="EMBL" id="TWI92382.1"/>
    </source>
</evidence>
<dbReference type="AlphaFoldDB" id="A0A562TFS8"/>
<evidence type="ECO:0000256" key="1">
    <source>
        <dbReference type="ARBA" id="ARBA00006479"/>
    </source>
</evidence>
<accession>A0A562TFS8</accession>
<name>A0A562TFS8_CHIJA</name>
<dbReference type="Proteomes" id="UP000316778">
    <property type="component" value="Unassembled WGS sequence"/>
</dbReference>
<comment type="caution">
    <text evidence="2">The sequence shown here is derived from an EMBL/GenBank/DDBJ whole genome shotgun (WGS) entry which is preliminary data.</text>
</comment>
<dbReference type="InterPro" id="IPR036390">
    <property type="entry name" value="WH_DNA-bd_sf"/>
</dbReference>